<feature type="compositionally biased region" description="Polar residues" evidence="6">
    <location>
        <begin position="421"/>
        <end position="435"/>
    </location>
</feature>
<dbReference type="PANTHER" id="PTHR10984:SF81">
    <property type="entry name" value="ER-DERIVED VESICLES PROTEIN ERV41"/>
    <property type="match status" value="1"/>
</dbReference>
<keyword evidence="5" id="KW-0333">Golgi apparatus</keyword>
<dbReference type="InterPro" id="IPR012936">
    <property type="entry name" value="Erv_C"/>
</dbReference>
<feature type="region of interest" description="Disordered" evidence="6">
    <location>
        <begin position="421"/>
        <end position="442"/>
    </location>
</feature>
<protein>
    <recommendedName>
        <fullName evidence="5">Endoplasmic reticulum-Golgi intermediate compartment protein</fullName>
    </recommendedName>
</protein>
<sequence>MSLGLLWSAHDFVLTPTTPNAPPITSALRSISTATMNGFADKGLDESHFESNGPISAVKSFDAFPKVKPSYTEKTSSGSAWTILLICASVFLTWSEVKRWWVGETTHTFSVEQGVGHDLQINMDLVIAMRCDDLHVNLQDASGDRILAGTALKKDPTLWGQWVGSGKGKLGASKQERLDLSGYPGFGEYREEDVHDYLGAAKGSKKFKKTPGLPRRGEPDSCRIFGTMHTNKVQGDFHITARGHGYMEFGQHLDHSTFNFSHHVNELSFGPFYPSLTNPLDNTVATTESHFYKYQYYLSVVPTIYTTFPKSLRSIDKYHESPSSGSDGLEQHPHRYSKNHVFTNQYAVTEQSHPVPENHVPGVFVKFDIEPIMLTIAEEWSSVPKLFVRLVNVVSGILVAGGWCFQLTEFVRDLRRSKKSGTQATDGILSPTTPADDSKRLM</sequence>
<dbReference type="Proteomes" id="UP001271007">
    <property type="component" value="Unassembled WGS sequence"/>
</dbReference>
<comment type="similarity">
    <text evidence="5">Belongs to the ERGIC family.</text>
</comment>
<keyword evidence="4" id="KW-0472">Membrane</keyword>
<dbReference type="InterPro" id="IPR039542">
    <property type="entry name" value="Erv_N"/>
</dbReference>
<keyword evidence="5" id="KW-0931">ER-Golgi transport</keyword>
<comment type="function">
    <text evidence="5">Plays a role in transport between endoplasmic reticulum and Golgi.</text>
</comment>
<dbReference type="Pfam" id="PF13850">
    <property type="entry name" value="ERGIC_N"/>
    <property type="match status" value="1"/>
</dbReference>
<evidence type="ECO:0000313" key="9">
    <source>
        <dbReference type="EMBL" id="KAK3058375.1"/>
    </source>
</evidence>
<accession>A0AAJ0GIY6</accession>
<dbReference type="InterPro" id="IPR045888">
    <property type="entry name" value="Erv"/>
</dbReference>
<name>A0AAJ0GIY6_9PEZI</name>
<comment type="subcellular location">
    <subcellularLocation>
        <location evidence="5">Endoplasmic reticulum membrane</location>
        <topology evidence="5">Multi-pass membrane protein</topology>
    </subcellularLocation>
    <subcellularLocation>
        <location evidence="5">Endoplasmic reticulum-Golgi intermediate compartment membrane</location>
        <topology evidence="5">Multi-pass membrane protein</topology>
    </subcellularLocation>
    <subcellularLocation>
        <location evidence="5">Golgi apparatus membrane</location>
        <topology evidence="5">Multi-pass membrane protein</topology>
    </subcellularLocation>
    <subcellularLocation>
        <location evidence="1">Membrane</location>
    </subcellularLocation>
</comment>
<dbReference type="PANTHER" id="PTHR10984">
    <property type="entry name" value="ENDOPLASMIC RETICULUM-GOLGI INTERMEDIATE COMPARTMENT PROTEIN"/>
    <property type="match status" value="1"/>
</dbReference>
<dbReference type="GO" id="GO:0005789">
    <property type="term" value="C:endoplasmic reticulum membrane"/>
    <property type="evidence" value="ECO:0007669"/>
    <property type="project" value="UniProtKB-SubCell"/>
</dbReference>
<organism evidence="9 10">
    <name type="scientific">Extremus antarcticus</name>
    <dbReference type="NCBI Taxonomy" id="702011"/>
    <lineage>
        <taxon>Eukaryota</taxon>
        <taxon>Fungi</taxon>
        <taxon>Dikarya</taxon>
        <taxon>Ascomycota</taxon>
        <taxon>Pezizomycotina</taxon>
        <taxon>Dothideomycetes</taxon>
        <taxon>Dothideomycetidae</taxon>
        <taxon>Mycosphaerellales</taxon>
        <taxon>Extremaceae</taxon>
        <taxon>Extremus</taxon>
    </lineage>
</organism>
<evidence type="ECO:0000256" key="1">
    <source>
        <dbReference type="ARBA" id="ARBA00004370"/>
    </source>
</evidence>
<dbReference type="GO" id="GO:0006890">
    <property type="term" value="P:retrograde vesicle-mediated transport, Golgi to endoplasmic reticulum"/>
    <property type="evidence" value="ECO:0007669"/>
    <property type="project" value="TreeGrafter"/>
</dbReference>
<keyword evidence="5" id="KW-0256">Endoplasmic reticulum</keyword>
<dbReference type="GO" id="GO:0006888">
    <property type="term" value="P:endoplasmic reticulum to Golgi vesicle-mediated transport"/>
    <property type="evidence" value="ECO:0007669"/>
    <property type="project" value="UniProtKB-UniRule"/>
</dbReference>
<dbReference type="Pfam" id="PF07970">
    <property type="entry name" value="COPIIcoated_ERV"/>
    <property type="match status" value="1"/>
</dbReference>
<dbReference type="GO" id="GO:0000139">
    <property type="term" value="C:Golgi membrane"/>
    <property type="evidence" value="ECO:0007669"/>
    <property type="project" value="UniProtKB-SubCell"/>
</dbReference>
<proteinExistence type="inferred from homology"/>
<evidence type="ECO:0000256" key="5">
    <source>
        <dbReference type="RuleBase" id="RU369013"/>
    </source>
</evidence>
<evidence type="ECO:0000256" key="6">
    <source>
        <dbReference type="SAM" id="MobiDB-lite"/>
    </source>
</evidence>
<comment type="caution">
    <text evidence="9">The sequence shown here is derived from an EMBL/GenBank/DDBJ whole genome shotgun (WGS) entry which is preliminary data.</text>
</comment>
<dbReference type="AlphaFoldDB" id="A0AAJ0GIY6"/>
<evidence type="ECO:0000259" key="8">
    <source>
        <dbReference type="Pfam" id="PF13850"/>
    </source>
</evidence>
<evidence type="ECO:0000313" key="10">
    <source>
        <dbReference type="Proteomes" id="UP001271007"/>
    </source>
</evidence>
<feature type="domain" description="Endoplasmic reticulum vesicle transporter N-terminal" evidence="8">
    <location>
        <begin position="58"/>
        <end position="146"/>
    </location>
</feature>
<evidence type="ECO:0000259" key="7">
    <source>
        <dbReference type="Pfam" id="PF07970"/>
    </source>
</evidence>
<keyword evidence="2" id="KW-0812">Transmembrane</keyword>
<dbReference type="GO" id="GO:0033116">
    <property type="term" value="C:endoplasmic reticulum-Golgi intermediate compartment membrane"/>
    <property type="evidence" value="ECO:0007669"/>
    <property type="project" value="UniProtKB-SubCell"/>
</dbReference>
<evidence type="ECO:0000256" key="3">
    <source>
        <dbReference type="ARBA" id="ARBA00022989"/>
    </source>
</evidence>
<evidence type="ECO:0000256" key="2">
    <source>
        <dbReference type="ARBA" id="ARBA00022692"/>
    </source>
</evidence>
<keyword evidence="3" id="KW-1133">Transmembrane helix</keyword>
<reference evidence="9" key="1">
    <citation type="submission" date="2023-04" db="EMBL/GenBank/DDBJ databases">
        <title>Black Yeasts Isolated from many extreme environments.</title>
        <authorList>
            <person name="Coleine C."/>
            <person name="Stajich J.E."/>
            <person name="Selbmann L."/>
        </authorList>
    </citation>
    <scope>NUCLEOTIDE SEQUENCE</scope>
    <source>
        <strain evidence="9">CCFEE 5312</strain>
    </source>
</reference>
<keyword evidence="10" id="KW-1185">Reference proteome</keyword>
<dbReference type="EMBL" id="JAWDJX010000002">
    <property type="protein sequence ID" value="KAK3058375.1"/>
    <property type="molecule type" value="Genomic_DNA"/>
</dbReference>
<feature type="domain" description="Endoplasmic reticulum vesicle transporter C-terminal" evidence="7">
    <location>
        <begin position="220"/>
        <end position="401"/>
    </location>
</feature>
<keyword evidence="5" id="KW-0813">Transport</keyword>
<gene>
    <name evidence="9" type="ORF">LTR09_001453</name>
</gene>
<evidence type="ECO:0000256" key="4">
    <source>
        <dbReference type="ARBA" id="ARBA00023136"/>
    </source>
</evidence>
<dbReference type="GO" id="GO:0030134">
    <property type="term" value="C:COPII-coated ER to Golgi transport vesicle"/>
    <property type="evidence" value="ECO:0007669"/>
    <property type="project" value="TreeGrafter"/>
</dbReference>